<name>A0A841IKI4_9ACTN</name>
<accession>A0A841IKI4</accession>
<reference evidence="2 3" key="1">
    <citation type="submission" date="2020-08" db="EMBL/GenBank/DDBJ databases">
        <title>Genomic Encyclopedia of Type Strains, Phase III (KMG-III): the genomes of soil and plant-associated and newly described type strains.</title>
        <authorList>
            <person name="Whitman W."/>
        </authorList>
    </citation>
    <scope>NUCLEOTIDE SEQUENCE [LARGE SCALE GENOMIC DNA]</scope>
    <source>
        <strain evidence="2 3">CECT 8712</strain>
    </source>
</reference>
<keyword evidence="1" id="KW-0472">Membrane</keyword>
<evidence type="ECO:0000313" key="2">
    <source>
        <dbReference type="EMBL" id="MBB6119163.1"/>
    </source>
</evidence>
<keyword evidence="1" id="KW-1133">Transmembrane helix</keyword>
<dbReference type="EMBL" id="JACHJO010000003">
    <property type="protein sequence ID" value="MBB6119163.1"/>
    <property type="molecule type" value="Genomic_DNA"/>
</dbReference>
<organism evidence="2 3">
    <name type="scientific">Nocardiopsis algeriensis</name>
    <dbReference type="NCBI Taxonomy" id="1478215"/>
    <lineage>
        <taxon>Bacteria</taxon>
        <taxon>Bacillati</taxon>
        <taxon>Actinomycetota</taxon>
        <taxon>Actinomycetes</taxon>
        <taxon>Streptosporangiales</taxon>
        <taxon>Nocardiopsidaceae</taxon>
        <taxon>Nocardiopsis</taxon>
    </lineage>
</organism>
<protein>
    <submittedName>
        <fullName evidence="2">Uncharacterized protein</fullName>
    </submittedName>
</protein>
<keyword evidence="3" id="KW-1185">Reference proteome</keyword>
<comment type="caution">
    <text evidence="2">The sequence shown here is derived from an EMBL/GenBank/DDBJ whole genome shotgun (WGS) entry which is preliminary data.</text>
</comment>
<sequence length="70" mass="7332">MRRLIALANNRLIALQATAVHLRHRLTGKDDDGYSTETVIIIAVLVVLAGAVAAAVKTLVDAKIAEIGGV</sequence>
<proteinExistence type="predicted"/>
<evidence type="ECO:0000313" key="3">
    <source>
        <dbReference type="Proteomes" id="UP000536604"/>
    </source>
</evidence>
<keyword evidence="1" id="KW-0812">Transmembrane</keyword>
<dbReference type="RefSeq" id="WP_184289231.1">
    <property type="nucleotide sequence ID" value="NZ_JACHJO010000003.1"/>
</dbReference>
<evidence type="ECO:0000256" key="1">
    <source>
        <dbReference type="SAM" id="Phobius"/>
    </source>
</evidence>
<dbReference type="Proteomes" id="UP000536604">
    <property type="component" value="Unassembled WGS sequence"/>
</dbReference>
<gene>
    <name evidence="2" type="ORF">FHS13_001098</name>
</gene>
<feature type="transmembrane region" description="Helical" evidence="1">
    <location>
        <begin position="38"/>
        <end position="56"/>
    </location>
</feature>
<dbReference type="AlphaFoldDB" id="A0A841IKI4"/>